<dbReference type="AlphaFoldDB" id="A0A0F9WH17"/>
<dbReference type="Pfam" id="PF00512">
    <property type="entry name" value="HisKA"/>
    <property type="match status" value="1"/>
</dbReference>
<evidence type="ECO:0000256" key="5">
    <source>
        <dbReference type="ARBA" id="ARBA00022692"/>
    </source>
</evidence>
<keyword evidence="7 8" id="KW-1133">Transmembrane helix</keyword>
<dbReference type="PROSITE" id="PS50109">
    <property type="entry name" value="HIS_KIN"/>
    <property type="match status" value="1"/>
</dbReference>
<keyword evidence="6" id="KW-0418">Kinase</keyword>
<dbReference type="GO" id="GO:0005886">
    <property type="term" value="C:plasma membrane"/>
    <property type="evidence" value="ECO:0007669"/>
    <property type="project" value="TreeGrafter"/>
</dbReference>
<protein>
    <recommendedName>
        <fullName evidence="2">histidine kinase</fullName>
        <ecNumber evidence="2">2.7.13.3</ecNumber>
    </recommendedName>
</protein>
<evidence type="ECO:0000256" key="6">
    <source>
        <dbReference type="ARBA" id="ARBA00022777"/>
    </source>
</evidence>
<dbReference type="Gene3D" id="1.10.287.130">
    <property type="match status" value="1"/>
</dbReference>
<sequence length="393" mass="45376">MLISTITLYFYVKSLMRSEVEEELYSTTARVEAALGKNDIMFSLSPLVEVTYANLISPEILKDTIIYDPSQNEMEEFRELSIFKEIKGKKYKITVRNLIVESEDILIAIILSYMTIIILVFIFLFYFNKARNNKLWLPFFTNLEAMKNFSITSDKPISLVDSEIIEFSELKDEVETLINKVRSDYKNLKHYTEDVSHELQTPLAIIQAKIENIINGDDLNDKQFEHLTSIQKDIQRLTQMNKRLTLLTKIENNQFDNLEIVNMYDRIAITVKNFQELSNVQIQISGDVNLPLVNMDPYLAEVLCNNLVSNALKHSNPDGIVKIFASNKVLSISNQGSKALEHPEKLYSRFYRESELAKSTGLGLAIVHKICQLYKFKISYQFIDGTHSFTVKF</sequence>
<evidence type="ECO:0000256" key="4">
    <source>
        <dbReference type="ARBA" id="ARBA00022679"/>
    </source>
</evidence>
<dbReference type="InterPro" id="IPR003661">
    <property type="entry name" value="HisK_dim/P_dom"/>
</dbReference>
<keyword evidence="4" id="KW-0808">Transferase</keyword>
<comment type="catalytic activity">
    <reaction evidence="1">
        <text>ATP + protein L-histidine = ADP + protein N-phospho-L-histidine.</text>
        <dbReference type="EC" id="2.7.13.3"/>
    </reaction>
</comment>
<dbReference type="InterPro" id="IPR050428">
    <property type="entry name" value="TCS_sensor_his_kinase"/>
</dbReference>
<dbReference type="GO" id="GO:0000155">
    <property type="term" value="F:phosphorelay sensor kinase activity"/>
    <property type="evidence" value="ECO:0007669"/>
    <property type="project" value="InterPro"/>
</dbReference>
<name>A0A0F9WH17_9ZZZZ</name>
<evidence type="ECO:0000313" key="10">
    <source>
        <dbReference type="EMBL" id="KKN85221.1"/>
    </source>
</evidence>
<dbReference type="SUPFAM" id="SSF47384">
    <property type="entry name" value="Homodimeric domain of signal transducing histidine kinase"/>
    <property type="match status" value="1"/>
</dbReference>
<dbReference type="EC" id="2.7.13.3" evidence="2"/>
<dbReference type="PANTHER" id="PTHR45436">
    <property type="entry name" value="SENSOR HISTIDINE KINASE YKOH"/>
    <property type="match status" value="1"/>
</dbReference>
<evidence type="ECO:0000256" key="1">
    <source>
        <dbReference type="ARBA" id="ARBA00000085"/>
    </source>
</evidence>
<evidence type="ECO:0000256" key="8">
    <source>
        <dbReference type="SAM" id="Phobius"/>
    </source>
</evidence>
<dbReference type="InterPro" id="IPR003594">
    <property type="entry name" value="HATPase_dom"/>
</dbReference>
<dbReference type="SMART" id="SM00388">
    <property type="entry name" value="HisKA"/>
    <property type="match status" value="1"/>
</dbReference>
<dbReference type="CDD" id="cd00082">
    <property type="entry name" value="HisKA"/>
    <property type="match status" value="1"/>
</dbReference>
<dbReference type="InterPro" id="IPR005467">
    <property type="entry name" value="His_kinase_dom"/>
</dbReference>
<evidence type="ECO:0000256" key="7">
    <source>
        <dbReference type="ARBA" id="ARBA00022989"/>
    </source>
</evidence>
<dbReference type="Pfam" id="PF02518">
    <property type="entry name" value="HATPase_c"/>
    <property type="match status" value="1"/>
</dbReference>
<keyword evidence="3" id="KW-0597">Phosphoprotein</keyword>
<dbReference type="InterPro" id="IPR036097">
    <property type="entry name" value="HisK_dim/P_sf"/>
</dbReference>
<reference evidence="10" key="1">
    <citation type="journal article" date="2015" name="Nature">
        <title>Complex archaea that bridge the gap between prokaryotes and eukaryotes.</title>
        <authorList>
            <person name="Spang A."/>
            <person name="Saw J.H."/>
            <person name="Jorgensen S.L."/>
            <person name="Zaremba-Niedzwiedzka K."/>
            <person name="Martijn J."/>
            <person name="Lind A.E."/>
            <person name="van Eijk R."/>
            <person name="Schleper C."/>
            <person name="Guy L."/>
            <person name="Ettema T.J."/>
        </authorList>
    </citation>
    <scope>NUCLEOTIDE SEQUENCE</scope>
</reference>
<keyword evidence="5 8" id="KW-0812">Transmembrane</keyword>
<dbReference type="PANTHER" id="PTHR45436:SF5">
    <property type="entry name" value="SENSOR HISTIDINE KINASE TRCS"/>
    <property type="match status" value="1"/>
</dbReference>
<dbReference type="Gene3D" id="3.30.565.10">
    <property type="entry name" value="Histidine kinase-like ATPase, C-terminal domain"/>
    <property type="match status" value="1"/>
</dbReference>
<keyword evidence="8" id="KW-0472">Membrane</keyword>
<evidence type="ECO:0000256" key="3">
    <source>
        <dbReference type="ARBA" id="ARBA00022553"/>
    </source>
</evidence>
<organism evidence="10">
    <name type="scientific">marine sediment metagenome</name>
    <dbReference type="NCBI Taxonomy" id="412755"/>
    <lineage>
        <taxon>unclassified sequences</taxon>
        <taxon>metagenomes</taxon>
        <taxon>ecological metagenomes</taxon>
    </lineage>
</organism>
<dbReference type="InterPro" id="IPR036890">
    <property type="entry name" value="HATPase_C_sf"/>
</dbReference>
<accession>A0A0F9WH17</accession>
<feature type="transmembrane region" description="Helical" evidence="8">
    <location>
        <begin position="105"/>
        <end position="127"/>
    </location>
</feature>
<proteinExistence type="predicted"/>
<comment type="caution">
    <text evidence="10">The sequence shown here is derived from an EMBL/GenBank/DDBJ whole genome shotgun (WGS) entry which is preliminary data.</text>
</comment>
<dbReference type="SUPFAM" id="SSF55874">
    <property type="entry name" value="ATPase domain of HSP90 chaperone/DNA topoisomerase II/histidine kinase"/>
    <property type="match status" value="1"/>
</dbReference>
<evidence type="ECO:0000256" key="2">
    <source>
        <dbReference type="ARBA" id="ARBA00012438"/>
    </source>
</evidence>
<feature type="domain" description="Histidine kinase" evidence="9">
    <location>
        <begin position="194"/>
        <end position="393"/>
    </location>
</feature>
<evidence type="ECO:0000259" key="9">
    <source>
        <dbReference type="PROSITE" id="PS50109"/>
    </source>
</evidence>
<gene>
    <name evidence="10" type="ORF">LCGC14_0280490</name>
</gene>
<dbReference type="SMART" id="SM00387">
    <property type="entry name" value="HATPase_c"/>
    <property type="match status" value="1"/>
</dbReference>
<dbReference type="EMBL" id="LAZR01000161">
    <property type="protein sequence ID" value="KKN85221.1"/>
    <property type="molecule type" value="Genomic_DNA"/>
</dbReference>